<gene>
    <name evidence="3" type="ORF">Pta02_51190</name>
</gene>
<keyword evidence="4" id="KW-1185">Reference proteome</keyword>
<evidence type="ECO:0000313" key="4">
    <source>
        <dbReference type="Proteomes" id="UP000634476"/>
    </source>
</evidence>
<sequence length="141" mass="14746">MPAAPADPPPSPAEIITIHTADETITVRVHGVLGHISAPMLECCLAALQTAESTSMRNLVLNISALTGCDSAGLHTVLTAIERAERRGIALRIDGLDGVAGRVLASSHLRTGGAIPDRTGRRQRSTPRAPGVLGRHRSAPR</sequence>
<dbReference type="CDD" id="cd07043">
    <property type="entry name" value="STAS_anti-anti-sigma_factors"/>
    <property type="match status" value="1"/>
</dbReference>
<name>A0A8J3T0H8_9ACTN</name>
<dbReference type="PROSITE" id="PS50801">
    <property type="entry name" value="STAS"/>
    <property type="match status" value="1"/>
</dbReference>
<dbReference type="Gene3D" id="3.30.750.24">
    <property type="entry name" value="STAS domain"/>
    <property type="match status" value="1"/>
</dbReference>
<dbReference type="RefSeq" id="WP_203877404.1">
    <property type="nucleotide sequence ID" value="NZ_BOOK01000036.1"/>
</dbReference>
<protein>
    <recommendedName>
        <fullName evidence="2">STAS domain-containing protein</fullName>
    </recommendedName>
</protein>
<dbReference type="EMBL" id="BOOK01000036">
    <property type="protein sequence ID" value="GII03111.1"/>
    <property type="molecule type" value="Genomic_DNA"/>
</dbReference>
<dbReference type="InterPro" id="IPR002645">
    <property type="entry name" value="STAS_dom"/>
</dbReference>
<dbReference type="SUPFAM" id="SSF52091">
    <property type="entry name" value="SpoIIaa-like"/>
    <property type="match status" value="1"/>
</dbReference>
<evidence type="ECO:0000256" key="1">
    <source>
        <dbReference type="SAM" id="MobiDB-lite"/>
    </source>
</evidence>
<evidence type="ECO:0000313" key="3">
    <source>
        <dbReference type="EMBL" id="GII03111.1"/>
    </source>
</evidence>
<dbReference type="AlphaFoldDB" id="A0A8J3T0H8"/>
<dbReference type="InterPro" id="IPR036513">
    <property type="entry name" value="STAS_dom_sf"/>
</dbReference>
<evidence type="ECO:0000259" key="2">
    <source>
        <dbReference type="PROSITE" id="PS50801"/>
    </source>
</evidence>
<proteinExistence type="predicted"/>
<dbReference type="Proteomes" id="UP000634476">
    <property type="component" value="Unassembled WGS sequence"/>
</dbReference>
<feature type="region of interest" description="Disordered" evidence="1">
    <location>
        <begin position="110"/>
        <end position="141"/>
    </location>
</feature>
<feature type="domain" description="STAS" evidence="2">
    <location>
        <begin position="14"/>
        <end position="109"/>
    </location>
</feature>
<reference evidence="3" key="1">
    <citation type="submission" date="2021-01" db="EMBL/GenBank/DDBJ databases">
        <title>Whole genome shotgun sequence of Planobispora takensis NBRC 109077.</title>
        <authorList>
            <person name="Komaki H."/>
            <person name="Tamura T."/>
        </authorList>
    </citation>
    <scope>NUCLEOTIDE SEQUENCE</scope>
    <source>
        <strain evidence="3">NBRC 109077</strain>
    </source>
</reference>
<dbReference type="Pfam" id="PF01740">
    <property type="entry name" value="STAS"/>
    <property type="match status" value="1"/>
</dbReference>
<comment type="caution">
    <text evidence="3">The sequence shown here is derived from an EMBL/GenBank/DDBJ whole genome shotgun (WGS) entry which is preliminary data.</text>
</comment>
<accession>A0A8J3T0H8</accession>
<organism evidence="3 4">
    <name type="scientific">Planobispora takensis</name>
    <dbReference type="NCBI Taxonomy" id="1367882"/>
    <lineage>
        <taxon>Bacteria</taxon>
        <taxon>Bacillati</taxon>
        <taxon>Actinomycetota</taxon>
        <taxon>Actinomycetes</taxon>
        <taxon>Streptosporangiales</taxon>
        <taxon>Streptosporangiaceae</taxon>
        <taxon>Planobispora</taxon>
    </lineage>
</organism>